<dbReference type="PIRSF" id="PIRSF006205">
    <property type="entry name" value="Dxp_reductismrs"/>
    <property type="match status" value="1"/>
</dbReference>
<reference evidence="15" key="1">
    <citation type="submission" date="2018-06" db="EMBL/GenBank/DDBJ databases">
        <authorList>
            <person name="Zhirakovskaya E."/>
        </authorList>
    </citation>
    <scope>NUCLEOTIDE SEQUENCE</scope>
</reference>
<accession>A0A3B1BJ24</accession>
<dbReference type="FunFam" id="3.40.50.720:FF:000045">
    <property type="entry name" value="1-deoxy-D-xylulose 5-phosphate reductoisomerase"/>
    <property type="match status" value="1"/>
</dbReference>
<evidence type="ECO:0000256" key="11">
    <source>
        <dbReference type="ARBA" id="ARBA00048543"/>
    </source>
</evidence>
<dbReference type="Gene3D" id="1.10.1740.10">
    <property type="match status" value="1"/>
</dbReference>
<dbReference type="EMBL" id="UOGC01000021">
    <property type="protein sequence ID" value="VAX16112.1"/>
    <property type="molecule type" value="Genomic_DNA"/>
</dbReference>
<dbReference type="PANTHER" id="PTHR30525:SF0">
    <property type="entry name" value="1-DEOXY-D-XYLULOSE 5-PHOSPHATE REDUCTOISOMERASE, CHLOROPLASTIC"/>
    <property type="match status" value="1"/>
</dbReference>
<evidence type="ECO:0000256" key="4">
    <source>
        <dbReference type="ARBA" id="ARBA00006825"/>
    </source>
</evidence>
<evidence type="ECO:0000256" key="3">
    <source>
        <dbReference type="ARBA" id="ARBA00005094"/>
    </source>
</evidence>
<dbReference type="SUPFAM" id="SSF51735">
    <property type="entry name" value="NAD(P)-binding Rossmann-fold domains"/>
    <property type="match status" value="1"/>
</dbReference>
<keyword evidence="7" id="KW-0521">NADP</keyword>
<dbReference type="PANTHER" id="PTHR30525">
    <property type="entry name" value="1-DEOXY-D-XYLULOSE 5-PHOSPHATE REDUCTOISOMERASE"/>
    <property type="match status" value="1"/>
</dbReference>
<dbReference type="InterPro" id="IPR013512">
    <property type="entry name" value="DXP_reductoisomerase_N"/>
</dbReference>
<comment type="pathway">
    <text evidence="3">Isoprenoid biosynthesis; isopentenyl diphosphate biosynthesis via DXP pathway; isopentenyl diphosphate from 1-deoxy-D-xylulose 5-phosphate: step 1/6.</text>
</comment>
<keyword evidence="9" id="KW-0464">Manganese</keyword>
<dbReference type="GO" id="GO:0030604">
    <property type="term" value="F:1-deoxy-D-xylulose-5-phosphate reductoisomerase activity"/>
    <property type="evidence" value="ECO:0007669"/>
    <property type="project" value="UniProtKB-EC"/>
</dbReference>
<evidence type="ECO:0000256" key="7">
    <source>
        <dbReference type="ARBA" id="ARBA00022857"/>
    </source>
</evidence>
<evidence type="ECO:0000313" key="15">
    <source>
        <dbReference type="EMBL" id="VAX16112.1"/>
    </source>
</evidence>
<proteinExistence type="inferred from homology"/>
<evidence type="ECO:0000256" key="9">
    <source>
        <dbReference type="ARBA" id="ARBA00023211"/>
    </source>
</evidence>
<keyword evidence="6" id="KW-0479">Metal-binding</keyword>
<dbReference type="NCBIfam" id="TIGR00243">
    <property type="entry name" value="Dxr"/>
    <property type="match status" value="1"/>
</dbReference>
<dbReference type="GO" id="GO:0051484">
    <property type="term" value="P:isopentenyl diphosphate biosynthetic process, methylerythritol 4-phosphate pathway involved in terpenoid biosynthetic process"/>
    <property type="evidence" value="ECO:0007669"/>
    <property type="project" value="TreeGrafter"/>
</dbReference>
<dbReference type="GO" id="GO:0070402">
    <property type="term" value="F:NADPH binding"/>
    <property type="evidence" value="ECO:0007669"/>
    <property type="project" value="InterPro"/>
</dbReference>
<dbReference type="GO" id="GO:0016853">
    <property type="term" value="F:isomerase activity"/>
    <property type="evidence" value="ECO:0007669"/>
    <property type="project" value="UniProtKB-KW"/>
</dbReference>
<evidence type="ECO:0000259" key="12">
    <source>
        <dbReference type="Pfam" id="PF02670"/>
    </source>
</evidence>
<organism evidence="15">
    <name type="scientific">hydrothermal vent metagenome</name>
    <dbReference type="NCBI Taxonomy" id="652676"/>
    <lineage>
        <taxon>unclassified sequences</taxon>
        <taxon>metagenomes</taxon>
        <taxon>ecological metagenomes</taxon>
    </lineage>
</organism>
<dbReference type="NCBIfam" id="NF009114">
    <property type="entry name" value="PRK12464.1"/>
    <property type="match status" value="1"/>
</dbReference>
<evidence type="ECO:0000256" key="1">
    <source>
        <dbReference type="ARBA" id="ARBA00001936"/>
    </source>
</evidence>
<keyword evidence="15" id="KW-0413">Isomerase</keyword>
<evidence type="ECO:0000256" key="2">
    <source>
        <dbReference type="ARBA" id="ARBA00001946"/>
    </source>
</evidence>
<sequence>MKHIAILGSTGSIGSNALSIIEANPEKFKVHALAAGSNIKKLASQIEKHKPRLASVADAKKAKELRRIISGKTKVVHGVEGAMEVAADYGSDMVLSAMVGAIGLEPTVAAIKAGKNIALANKETIVTAGEIVIKEARLKRVKIIPVDSEHSAIFQALRGEKHKNIKKIILTASGGPFLKHPKNRMDNISIKDALNHPNWKMGKKITIDSATMMNKGLEVIEARWLFNLPAEKIEVVIHQQSIIHSMVEFCDSSLIAQLGLPDMRTPIAFALGYPDRLKLDLKSLSLPQMKKLTFAEPDTKKFPCLALAYEALKLGGSTPCVLNAANEIAVNAFLNGKIKFTDIPRVIEKTIETTGTALMKSFTDAIDCDRQARVYASEVAKKIKR</sequence>
<dbReference type="HAMAP" id="MF_00183">
    <property type="entry name" value="DXP_reductoisom"/>
    <property type="match status" value="1"/>
</dbReference>
<comment type="similarity">
    <text evidence="4">Belongs to the DXR family.</text>
</comment>
<comment type="cofactor">
    <cofactor evidence="2">
        <name>Mg(2+)</name>
        <dbReference type="ChEBI" id="CHEBI:18420"/>
    </cofactor>
</comment>
<dbReference type="InterPro" id="IPR013644">
    <property type="entry name" value="DXP_reductoisomerase_C"/>
</dbReference>
<keyword evidence="10" id="KW-0414">Isoprene biosynthesis</keyword>
<evidence type="ECO:0000256" key="6">
    <source>
        <dbReference type="ARBA" id="ARBA00022723"/>
    </source>
</evidence>
<protein>
    <recommendedName>
        <fullName evidence="5">1-deoxy-D-xylulose-5-phosphate reductoisomerase</fullName>
        <ecNumber evidence="5">1.1.1.267</ecNumber>
    </recommendedName>
</protein>
<dbReference type="GO" id="GO:0030145">
    <property type="term" value="F:manganese ion binding"/>
    <property type="evidence" value="ECO:0007669"/>
    <property type="project" value="TreeGrafter"/>
</dbReference>
<dbReference type="EC" id="1.1.1.267" evidence="5"/>
<gene>
    <name evidence="15" type="ORF">MNBD_NITROSPINAE01-1371</name>
</gene>
<evidence type="ECO:0000259" key="14">
    <source>
        <dbReference type="Pfam" id="PF13288"/>
    </source>
</evidence>
<evidence type="ECO:0000259" key="13">
    <source>
        <dbReference type="Pfam" id="PF08436"/>
    </source>
</evidence>
<feature type="domain" description="1-deoxy-D-xylulose 5-phosphate reductoisomerase C-terminal" evidence="13">
    <location>
        <begin position="143"/>
        <end position="226"/>
    </location>
</feature>
<dbReference type="Pfam" id="PF02670">
    <property type="entry name" value="DXP_reductoisom"/>
    <property type="match status" value="1"/>
</dbReference>
<dbReference type="UniPathway" id="UPA00056">
    <property type="reaction ID" value="UER00092"/>
</dbReference>
<dbReference type="InterPro" id="IPR036291">
    <property type="entry name" value="NAD(P)-bd_dom_sf"/>
</dbReference>
<name>A0A3B1BJ24_9ZZZZ</name>
<dbReference type="Pfam" id="PF08436">
    <property type="entry name" value="DXP_redisom_C"/>
    <property type="match status" value="1"/>
</dbReference>
<dbReference type="AlphaFoldDB" id="A0A3B1BJ24"/>
<comment type="cofactor">
    <cofactor evidence="1">
        <name>Mn(2+)</name>
        <dbReference type="ChEBI" id="CHEBI:29035"/>
    </cofactor>
</comment>
<feature type="domain" description="1-deoxy-D-xylulose 5-phosphate reductoisomerase N-terminal" evidence="12">
    <location>
        <begin position="4"/>
        <end position="129"/>
    </location>
</feature>
<dbReference type="Pfam" id="PF13288">
    <property type="entry name" value="DXPR_C"/>
    <property type="match status" value="1"/>
</dbReference>
<dbReference type="InterPro" id="IPR026877">
    <property type="entry name" value="DXPR_C"/>
</dbReference>
<keyword evidence="8 15" id="KW-0560">Oxidoreductase</keyword>
<comment type="catalytic activity">
    <reaction evidence="11">
        <text>2-C-methyl-D-erythritol 4-phosphate + NADP(+) = 1-deoxy-D-xylulose 5-phosphate + NADPH + H(+)</text>
        <dbReference type="Rhea" id="RHEA:13717"/>
        <dbReference type="ChEBI" id="CHEBI:15378"/>
        <dbReference type="ChEBI" id="CHEBI:57783"/>
        <dbReference type="ChEBI" id="CHEBI:57792"/>
        <dbReference type="ChEBI" id="CHEBI:58262"/>
        <dbReference type="ChEBI" id="CHEBI:58349"/>
        <dbReference type="EC" id="1.1.1.267"/>
    </reaction>
    <physiologicalReaction direction="right-to-left" evidence="11">
        <dbReference type="Rhea" id="RHEA:13719"/>
    </physiologicalReaction>
</comment>
<dbReference type="Gene3D" id="3.40.50.720">
    <property type="entry name" value="NAD(P)-binding Rossmann-like Domain"/>
    <property type="match status" value="1"/>
</dbReference>
<evidence type="ECO:0000256" key="5">
    <source>
        <dbReference type="ARBA" id="ARBA00012366"/>
    </source>
</evidence>
<dbReference type="SUPFAM" id="SSF55347">
    <property type="entry name" value="Glyceraldehyde-3-phosphate dehydrogenase-like, C-terminal domain"/>
    <property type="match status" value="1"/>
</dbReference>
<dbReference type="SUPFAM" id="SSF69055">
    <property type="entry name" value="1-deoxy-D-xylulose-5-phosphate reductoisomerase, C-terminal domain"/>
    <property type="match status" value="1"/>
</dbReference>
<dbReference type="InterPro" id="IPR003821">
    <property type="entry name" value="DXP_reductoisomerase"/>
</dbReference>
<evidence type="ECO:0000256" key="10">
    <source>
        <dbReference type="ARBA" id="ARBA00023229"/>
    </source>
</evidence>
<evidence type="ECO:0000256" key="8">
    <source>
        <dbReference type="ARBA" id="ARBA00023002"/>
    </source>
</evidence>
<feature type="domain" description="DXP reductoisomerase C-terminal" evidence="14">
    <location>
        <begin position="258"/>
        <end position="374"/>
    </location>
</feature>
<dbReference type="InterPro" id="IPR036169">
    <property type="entry name" value="DXPR_C_sf"/>
</dbReference>